<dbReference type="InterPro" id="IPR001878">
    <property type="entry name" value="Znf_CCHC"/>
</dbReference>
<dbReference type="SMART" id="SM00343">
    <property type="entry name" value="ZnF_C2HC"/>
    <property type="match status" value="1"/>
</dbReference>
<feature type="region of interest" description="Disordered" evidence="2">
    <location>
        <begin position="159"/>
        <end position="184"/>
    </location>
</feature>
<dbReference type="GO" id="GO:0003676">
    <property type="term" value="F:nucleic acid binding"/>
    <property type="evidence" value="ECO:0007669"/>
    <property type="project" value="InterPro"/>
</dbReference>
<keyword evidence="4" id="KW-1185">Reference proteome</keyword>
<feature type="compositionally biased region" description="Basic and acidic residues" evidence="2">
    <location>
        <begin position="162"/>
        <end position="175"/>
    </location>
</feature>
<keyword evidence="1" id="KW-0863">Zinc-finger</keyword>
<evidence type="ECO:0000313" key="5">
    <source>
        <dbReference type="RefSeq" id="XP_012575012.1"/>
    </source>
</evidence>
<keyword evidence="1" id="KW-0862">Zinc</keyword>
<organism evidence="4 5">
    <name type="scientific">Cicer arietinum</name>
    <name type="common">Chickpea</name>
    <name type="synonym">Garbanzo</name>
    <dbReference type="NCBI Taxonomy" id="3827"/>
    <lineage>
        <taxon>Eukaryota</taxon>
        <taxon>Viridiplantae</taxon>
        <taxon>Streptophyta</taxon>
        <taxon>Embryophyta</taxon>
        <taxon>Tracheophyta</taxon>
        <taxon>Spermatophyta</taxon>
        <taxon>Magnoliopsida</taxon>
        <taxon>eudicotyledons</taxon>
        <taxon>Gunneridae</taxon>
        <taxon>Pentapetalae</taxon>
        <taxon>rosids</taxon>
        <taxon>fabids</taxon>
        <taxon>Fabales</taxon>
        <taxon>Fabaceae</taxon>
        <taxon>Papilionoideae</taxon>
        <taxon>50 kb inversion clade</taxon>
        <taxon>NPAAA clade</taxon>
        <taxon>Hologalegina</taxon>
        <taxon>IRL clade</taxon>
        <taxon>Cicereae</taxon>
        <taxon>Cicer</taxon>
    </lineage>
</organism>
<dbReference type="Pfam" id="PF00098">
    <property type="entry name" value="zf-CCHC"/>
    <property type="match status" value="1"/>
</dbReference>
<protein>
    <submittedName>
        <fullName evidence="5">Uncharacterized protein LOC105852819</fullName>
    </submittedName>
</protein>
<sequence>MSISNDKILTNLPILDSNSYDKWYKQMKVLFGYQDVLDMITDGITPLGEEATTAQQAKFKEDKKKDYKALFLIHSCVDSDNFEKVGDCDSAKTAWGILEKAYAGADKANVVRLQTHKRQFELLQMEDKETINDYVTRVTRLGNQMKSCGEAVSEQNFVSKNFDGKESQNSRKGEGSSKGGGQDNYKRFDESTKKCYNCQKLGHFARECRAKPRENHADEAKVARQDVDYDNTVLVMIMEENYDIKEVLDSNYDKRKLLDSNYCSAEKSAKTHSEKSAMVTVRDGAQGRNEWYLDSGIKCNLLSIGQLLERNYMIRMENKVLRVLDQNGVLILKAPMAANRTFKIESKIMEHRCLTTAASRDEWLWHYRLGHLNFRDLNALQKYEMVTGLPSINS</sequence>
<accession>A0A1S3EGN8</accession>
<dbReference type="OrthoDB" id="1933277at2759"/>
<feature type="domain" description="CCHC-type" evidence="3">
    <location>
        <begin position="194"/>
        <end position="209"/>
    </location>
</feature>
<name>A0A1S3EGN8_CICAR</name>
<dbReference type="PROSITE" id="PS50158">
    <property type="entry name" value="ZF_CCHC"/>
    <property type="match status" value="1"/>
</dbReference>
<gene>
    <name evidence="5" type="primary">LOC105852819</name>
</gene>
<dbReference type="GeneID" id="105852819"/>
<dbReference type="AlphaFoldDB" id="A0A1S3EGN8"/>
<reference evidence="5" key="1">
    <citation type="submission" date="2025-08" db="UniProtKB">
        <authorList>
            <consortium name="RefSeq"/>
        </authorList>
    </citation>
    <scope>IDENTIFICATION</scope>
    <source>
        <tissue evidence="5">Etiolated seedlings</tissue>
    </source>
</reference>
<dbReference type="Pfam" id="PF13976">
    <property type="entry name" value="gag_pre-integrs"/>
    <property type="match status" value="1"/>
</dbReference>
<evidence type="ECO:0000313" key="4">
    <source>
        <dbReference type="Proteomes" id="UP000087171"/>
    </source>
</evidence>
<keyword evidence="1" id="KW-0479">Metal-binding</keyword>
<dbReference type="STRING" id="3827.A0A1S3EGN8"/>
<evidence type="ECO:0000256" key="1">
    <source>
        <dbReference type="PROSITE-ProRule" id="PRU00047"/>
    </source>
</evidence>
<dbReference type="PANTHER" id="PTHR35317">
    <property type="entry name" value="OS04G0629600 PROTEIN"/>
    <property type="match status" value="1"/>
</dbReference>
<dbReference type="Pfam" id="PF14223">
    <property type="entry name" value="Retrotran_gag_2"/>
    <property type="match status" value="1"/>
</dbReference>
<dbReference type="KEGG" id="cam:105852819"/>
<dbReference type="RefSeq" id="XP_012575012.1">
    <property type="nucleotide sequence ID" value="XM_012719558.1"/>
</dbReference>
<evidence type="ECO:0000256" key="2">
    <source>
        <dbReference type="SAM" id="MobiDB-lite"/>
    </source>
</evidence>
<dbReference type="Gene3D" id="4.10.60.10">
    <property type="entry name" value="Zinc finger, CCHC-type"/>
    <property type="match status" value="1"/>
</dbReference>
<proteinExistence type="predicted"/>
<dbReference type="GO" id="GO:0008270">
    <property type="term" value="F:zinc ion binding"/>
    <property type="evidence" value="ECO:0007669"/>
    <property type="project" value="UniProtKB-KW"/>
</dbReference>
<dbReference type="InterPro" id="IPR025724">
    <property type="entry name" value="GAG-pre-integrase_dom"/>
</dbReference>
<evidence type="ECO:0000259" key="3">
    <source>
        <dbReference type="PROSITE" id="PS50158"/>
    </source>
</evidence>
<dbReference type="Proteomes" id="UP000087171">
    <property type="component" value="Unplaced"/>
</dbReference>
<dbReference type="InterPro" id="IPR036875">
    <property type="entry name" value="Znf_CCHC_sf"/>
</dbReference>
<dbReference type="SUPFAM" id="SSF57756">
    <property type="entry name" value="Retrovirus zinc finger-like domains"/>
    <property type="match status" value="1"/>
</dbReference>
<dbReference type="PANTHER" id="PTHR35317:SF35">
    <property type="entry name" value="DUF4219 DOMAIN-CONTAINING PROTEIN"/>
    <property type="match status" value="1"/>
</dbReference>